<comment type="caution">
    <text evidence="2">The sequence shown here is derived from an EMBL/GenBank/DDBJ whole genome shotgun (WGS) entry which is preliminary data.</text>
</comment>
<organism evidence="2 3">
    <name type="scientific">Saccharopolyspora gregorii</name>
    <dbReference type="NCBI Taxonomy" id="33914"/>
    <lineage>
        <taxon>Bacteria</taxon>
        <taxon>Bacillati</taxon>
        <taxon>Actinomycetota</taxon>
        <taxon>Actinomycetes</taxon>
        <taxon>Pseudonocardiales</taxon>
        <taxon>Pseudonocardiaceae</taxon>
        <taxon>Saccharopolyspora</taxon>
    </lineage>
</organism>
<evidence type="ECO:0000259" key="1">
    <source>
        <dbReference type="Pfam" id="PF02470"/>
    </source>
</evidence>
<proteinExistence type="predicted"/>
<reference evidence="3" key="1">
    <citation type="journal article" date="2019" name="Int. J. Syst. Evol. Microbiol.">
        <title>The Global Catalogue of Microorganisms (GCM) 10K type strain sequencing project: providing services to taxonomists for standard genome sequencing and annotation.</title>
        <authorList>
            <consortium name="The Broad Institute Genomics Platform"/>
            <consortium name="The Broad Institute Genome Sequencing Center for Infectious Disease"/>
            <person name="Wu L."/>
            <person name="Ma J."/>
        </authorList>
    </citation>
    <scope>NUCLEOTIDE SEQUENCE [LARGE SCALE GENOMIC DNA]</scope>
    <source>
        <strain evidence="3">JCM 9687</strain>
    </source>
</reference>
<dbReference type="NCBIfam" id="TIGR00996">
    <property type="entry name" value="Mtu_fam_mce"/>
    <property type="match status" value="1"/>
</dbReference>
<evidence type="ECO:0000313" key="2">
    <source>
        <dbReference type="EMBL" id="GAA3359326.1"/>
    </source>
</evidence>
<dbReference type="InterPro" id="IPR003399">
    <property type="entry name" value="Mce/MlaD"/>
</dbReference>
<feature type="domain" description="Mce/MlaD" evidence="1">
    <location>
        <begin position="33"/>
        <end position="106"/>
    </location>
</feature>
<protein>
    <recommendedName>
        <fullName evidence="1">Mce/MlaD domain-containing protein</fullName>
    </recommendedName>
</protein>
<gene>
    <name evidence="2" type="ORF">GCM10020366_34890</name>
</gene>
<keyword evidence="3" id="KW-1185">Reference proteome</keyword>
<dbReference type="PANTHER" id="PTHR33371">
    <property type="entry name" value="INTERMEMBRANE PHOSPHOLIPID TRANSPORT SYSTEM BINDING PROTEIN MLAD-RELATED"/>
    <property type="match status" value="1"/>
</dbReference>
<dbReference type="InterPro" id="IPR005693">
    <property type="entry name" value="Mce"/>
</dbReference>
<accession>A0ABP6RSG8</accession>
<dbReference type="EMBL" id="BAAAYK010000038">
    <property type="protein sequence ID" value="GAA3359326.1"/>
    <property type="molecule type" value="Genomic_DNA"/>
</dbReference>
<name>A0ABP6RSG8_9PSEU</name>
<dbReference type="InterPro" id="IPR052336">
    <property type="entry name" value="MlaD_Phospholipid_Transporter"/>
</dbReference>
<dbReference type="Proteomes" id="UP001500483">
    <property type="component" value="Unassembled WGS sequence"/>
</dbReference>
<evidence type="ECO:0000313" key="3">
    <source>
        <dbReference type="Proteomes" id="UP001500483"/>
    </source>
</evidence>
<sequence length="360" mass="37734">MSRTTRAIALGCTAALLLVGGWYALLRPEPARVVSADFATVDGIYPGSAVQVLGVPVGLVEDVSPRGPVVRVRMRIRPDVPVPADAHAYVLSPQLISDRFVELGPGYTGGPRLADGGVIPAARAHAPIRWDELMSSLDTVLTALGPDGLDEQGDLGALLHRAATAADGNGPKLRSAIDRLAGATGVLAGDGERIGALIGNLDSLVRALSAHRSTVESLAAGVRQAGADYDAERLHLDETVGRLTRALAEADALLREHGEDLTGSVHDLAGTTGQVAAQREQLAELLTQLPLVFGNFSRAITDDERLRIRLNISTSLDQFPATARLCERIPVPLCSAPGLVNPIPFPPELDPLHALPGGGR</sequence>
<dbReference type="Pfam" id="PF02470">
    <property type="entry name" value="MlaD"/>
    <property type="match status" value="1"/>
</dbReference>
<dbReference type="RefSeq" id="WP_344931371.1">
    <property type="nucleotide sequence ID" value="NZ_BAAAYK010000038.1"/>
</dbReference>
<dbReference type="PANTHER" id="PTHR33371:SF4">
    <property type="entry name" value="INTERMEMBRANE PHOSPHOLIPID TRANSPORT SYSTEM BINDING PROTEIN MLAD"/>
    <property type="match status" value="1"/>
</dbReference>